<dbReference type="EMBL" id="JBHMEI010000004">
    <property type="protein sequence ID" value="MFB9201221.1"/>
    <property type="molecule type" value="Genomic_DNA"/>
</dbReference>
<dbReference type="PANTHER" id="PTHR32194:SF0">
    <property type="entry name" value="ATP-DEPENDENT PROTEASE SUBUNIT HSLV"/>
    <property type="match status" value="1"/>
</dbReference>
<evidence type="ECO:0000256" key="6">
    <source>
        <dbReference type="ARBA" id="ARBA00022813"/>
    </source>
</evidence>
<comment type="subunit">
    <text evidence="9">The 20S proteasome core is composed of 14 alpha and 14 beta subunits that assemble into four stacked heptameric rings, resulting in a barrel-shaped structure. The two inner rings, each composed of seven catalytic beta subunits, are sandwiched by two outer rings, each composed of seven alpha subunits. The catalytic chamber with the active sites is on the inside of the barrel. Has a gated structure, the ends of the cylinder being occluded by the N-termini of the alpha-subunits. Is capped by the proteasome-associated ATPase, ARC.</text>
</comment>
<evidence type="ECO:0000256" key="4">
    <source>
        <dbReference type="ARBA" id="ARBA00022698"/>
    </source>
</evidence>
<dbReference type="Proteomes" id="UP001589647">
    <property type="component" value="Unassembled WGS sequence"/>
</dbReference>
<evidence type="ECO:0000256" key="8">
    <source>
        <dbReference type="ARBA" id="ARBA00023145"/>
    </source>
</evidence>
<feature type="active site" description="Nucleophile" evidence="9">
    <location>
        <position position="61"/>
    </location>
</feature>
<dbReference type="RefSeq" id="WP_189650172.1">
    <property type="nucleotide sequence ID" value="NZ_JBHMEI010000004.1"/>
</dbReference>
<dbReference type="HAMAP" id="MF_02113_B">
    <property type="entry name" value="Proteasome_B_B"/>
    <property type="match status" value="1"/>
</dbReference>
<comment type="pathway">
    <text evidence="9">Protein degradation; proteasomal Pup-dependent pathway.</text>
</comment>
<dbReference type="PROSITE" id="PS51476">
    <property type="entry name" value="PROTEASOME_BETA_2"/>
    <property type="match status" value="1"/>
</dbReference>
<keyword evidence="5 9" id="KW-0378">Hydrolase</keyword>
<protein>
    <recommendedName>
        <fullName evidence="9 10">Proteasome subunit beta</fullName>
        <ecNumber evidence="9 10">3.4.25.1</ecNumber>
    </recommendedName>
    <alternativeName>
        <fullName evidence="9">20S proteasome beta subunit</fullName>
    </alternativeName>
    <alternativeName>
        <fullName evidence="9">Proteasome core protein PrcB</fullName>
    </alternativeName>
</protein>
<dbReference type="SUPFAM" id="SSF56235">
    <property type="entry name" value="N-terminal nucleophile aminohydrolases (Ntn hydrolases)"/>
    <property type="match status" value="1"/>
</dbReference>
<comment type="function">
    <text evidence="9">Component of the proteasome core, a large protease complex with broad specificity involved in protein degradation.</text>
</comment>
<keyword evidence="2 9" id="KW-0963">Cytoplasm</keyword>
<evidence type="ECO:0000256" key="7">
    <source>
        <dbReference type="ARBA" id="ARBA00022942"/>
    </source>
</evidence>
<keyword evidence="8 9" id="KW-0865">Zymogen</keyword>
<proteinExistence type="inferred from homology"/>
<keyword evidence="7 9" id="KW-0647">Proteasome</keyword>
<comment type="caution">
    <text evidence="11">The sequence shown here is derived from an EMBL/GenBank/DDBJ whole genome shotgun (WGS) entry which is preliminary data.</text>
</comment>
<dbReference type="CDD" id="cd01906">
    <property type="entry name" value="proteasome_protease_HslV"/>
    <property type="match status" value="1"/>
</dbReference>
<evidence type="ECO:0000256" key="3">
    <source>
        <dbReference type="ARBA" id="ARBA00022670"/>
    </source>
</evidence>
<dbReference type="Pfam" id="PF00227">
    <property type="entry name" value="Proteasome"/>
    <property type="match status" value="1"/>
</dbReference>
<comment type="catalytic activity">
    <reaction evidence="1 9">
        <text>Cleavage of peptide bonds with very broad specificity.</text>
        <dbReference type="EC" id="3.4.25.1"/>
    </reaction>
</comment>
<evidence type="ECO:0000256" key="10">
    <source>
        <dbReference type="NCBIfam" id="TIGR03690"/>
    </source>
</evidence>
<dbReference type="Gene3D" id="3.60.20.10">
    <property type="entry name" value="Glutamine Phosphoribosylpyrophosphate, subunit 1, domain 1"/>
    <property type="match status" value="1"/>
</dbReference>
<feature type="propeptide" id="PRO_5044917208" description="Removed in mature form; by autocatalysis" evidence="9">
    <location>
        <begin position="1"/>
        <end position="60"/>
    </location>
</feature>
<name>A0ABV5I9N6_9ACTN</name>
<reference evidence="11 12" key="1">
    <citation type="submission" date="2024-09" db="EMBL/GenBank/DDBJ databases">
        <authorList>
            <person name="Sun Q."/>
            <person name="Mori K."/>
        </authorList>
    </citation>
    <scope>NUCLEOTIDE SEQUENCE [LARGE SCALE GENOMIC DNA]</scope>
    <source>
        <strain evidence="11 12">CCM 3426</strain>
    </source>
</reference>
<evidence type="ECO:0000256" key="2">
    <source>
        <dbReference type="ARBA" id="ARBA00022490"/>
    </source>
</evidence>
<sequence length="288" mass="31055">MLGGSRVASNRDLPAGLVDQLFRNSGNSSFTELVSSYAPELLPQRYQALATPIGDQVPHATTIVAATFAGGVVMAGDRRATSGNIISQRDVEKVFRADDYSCMGIAGTASTGIEMARLYRVELEHYEKMEGRTLSVAGKANRLATMIRGNLGMAMQGLVVVPLFAAYDPDRDEGRIFSYDVAGGPYERDRYDAIGSGSIFARGSLKKLYRDGASADDMVMTVIQALYDAADDDSATGGPDVSRKIWPIVSVIDADGFRRLTDQQVATQVEQMLEARMISPDGPIAPLR</sequence>
<evidence type="ECO:0000256" key="1">
    <source>
        <dbReference type="ARBA" id="ARBA00001198"/>
    </source>
</evidence>
<comment type="similarity">
    <text evidence="9">Belongs to the peptidase T1B family.</text>
</comment>
<comment type="activity regulation">
    <text evidence="9">The formation of the proteasomal ATPase ARC-20S proteasome complex, likely via the docking of the C-termini of ARC into the intersubunit pockets in the alpha-rings, may trigger opening of the gate for substrate entry. Interconversion between the open-gate and close-gate conformations leads to a dynamic regulation of the 20S proteasome proteolysis activity.</text>
</comment>
<dbReference type="InterPro" id="IPR001353">
    <property type="entry name" value="Proteasome_sua/b"/>
</dbReference>
<keyword evidence="4 9" id="KW-0888">Threonine protease</keyword>
<feature type="chain" id="PRO_5044917207" description="Proteasome subunit beta" evidence="9">
    <location>
        <begin position="61"/>
        <end position="288"/>
    </location>
</feature>
<comment type="subcellular location">
    <subcellularLocation>
        <location evidence="9">Cytoplasm</location>
    </subcellularLocation>
</comment>
<accession>A0ABV5I9N6</accession>
<evidence type="ECO:0000313" key="11">
    <source>
        <dbReference type="EMBL" id="MFB9201221.1"/>
    </source>
</evidence>
<gene>
    <name evidence="9 11" type="primary">prcB</name>
    <name evidence="11" type="ORF">ACFFV7_08480</name>
</gene>
<dbReference type="InterPro" id="IPR023333">
    <property type="entry name" value="Proteasome_suB-type"/>
</dbReference>
<dbReference type="GO" id="GO:0000502">
    <property type="term" value="C:proteasome complex"/>
    <property type="evidence" value="ECO:0007669"/>
    <property type="project" value="UniProtKB-KW"/>
</dbReference>
<keyword evidence="12" id="KW-1185">Reference proteome</keyword>
<evidence type="ECO:0000313" key="12">
    <source>
        <dbReference type="Proteomes" id="UP001589647"/>
    </source>
</evidence>
<keyword evidence="3 9" id="KW-0645">Protease</keyword>
<dbReference type="InterPro" id="IPR022483">
    <property type="entry name" value="PSB_actinobac"/>
</dbReference>
<evidence type="ECO:0000256" key="9">
    <source>
        <dbReference type="HAMAP-Rule" id="MF_02113"/>
    </source>
</evidence>
<dbReference type="InterPro" id="IPR029055">
    <property type="entry name" value="Ntn_hydrolases_N"/>
</dbReference>
<organism evidence="11 12">
    <name type="scientific">Nonomuraea spiralis</name>
    <dbReference type="NCBI Taxonomy" id="46182"/>
    <lineage>
        <taxon>Bacteria</taxon>
        <taxon>Bacillati</taxon>
        <taxon>Actinomycetota</taxon>
        <taxon>Actinomycetes</taxon>
        <taxon>Streptosporangiales</taxon>
        <taxon>Streptosporangiaceae</taxon>
        <taxon>Nonomuraea</taxon>
    </lineage>
</organism>
<dbReference type="NCBIfam" id="TIGR03690">
    <property type="entry name" value="20S_bact_beta"/>
    <property type="match status" value="1"/>
</dbReference>
<dbReference type="EC" id="3.4.25.1" evidence="9 10"/>
<keyword evidence="6 9" id="KW-0068">Autocatalytic cleavage</keyword>
<dbReference type="GO" id="GO:0016787">
    <property type="term" value="F:hydrolase activity"/>
    <property type="evidence" value="ECO:0007669"/>
    <property type="project" value="UniProtKB-KW"/>
</dbReference>
<evidence type="ECO:0000256" key="5">
    <source>
        <dbReference type="ARBA" id="ARBA00022801"/>
    </source>
</evidence>
<dbReference type="PANTHER" id="PTHR32194">
    <property type="entry name" value="METALLOPROTEASE TLDD"/>
    <property type="match status" value="1"/>
</dbReference>